<protein>
    <submittedName>
        <fullName evidence="2">Uncharacterized protein</fullName>
    </submittedName>
</protein>
<organism evidence="2">
    <name type="scientific">Aspergillus niger</name>
    <dbReference type="NCBI Taxonomy" id="5061"/>
    <lineage>
        <taxon>Eukaryota</taxon>
        <taxon>Fungi</taxon>
        <taxon>Dikarya</taxon>
        <taxon>Ascomycota</taxon>
        <taxon>Pezizomycotina</taxon>
        <taxon>Eurotiomycetes</taxon>
        <taxon>Eurotiomycetidae</taxon>
        <taxon>Eurotiales</taxon>
        <taxon>Aspergillaceae</taxon>
        <taxon>Aspergillus</taxon>
        <taxon>Aspergillus subgen. Circumdati</taxon>
    </lineage>
</organism>
<dbReference type="VEuPathDB" id="FungiDB:An04g10120"/>
<evidence type="ECO:0000313" key="2">
    <source>
        <dbReference type="RefSeq" id="XP_059600732.1"/>
    </source>
</evidence>
<evidence type="ECO:0000256" key="1">
    <source>
        <dbReference type="SAM" id="MobiDB-lite"/>
    </source>
</evidence>
<feature type="compositionally biased region" description="Low complexity" evidence="1">
    <location>
        <begin position="1"/>
        <end position="16"/>
    </location>
</feature>
<feature type="region of interest" description="Disordered" evidence="1">
    <location>
        <begin position="168"/>
        <end position="188"/>
    </location>
</feature>
<reference evidence="2" key="2">
    <citation type="submission" date="2025-08" db="UniProtKB">
        <authorList>
            <consortium name="RefSeq"/>
        </authorList>
    </citation>
    <scope>IDENTIFICATION</scope>
</reference>
<accession>A0AAJ8BN41</accession>
<sequence>MMVISGTSASTSSAESIHGFRDGRGTTRQPAILSTSSITASIGGPDFIILGEDFVQWGNILLDVPQIVGLDTLCHELGYSPSVKRISLLSLWLPRIPEQQEARPSQVLLIVHLVDSLNLSINHHYTDTMEAKKNLLCAQLEGRESPAPESQTAEQQAPLCWGRIPRNLQQPAYNPTESSDPVKPFVLESNPVHPLEAPLAAQYAHDKKGSISK</sequence>
<name>A0AAJ8BN41_ASPNG</name>
<dbReference type="KEGG" id="ang:An04g10120"/>
<reference evidence="2" key="1">
    <citation type="submission" date="2025-02" db="EMBL/GenBank/DDBJ databases">
        <authorList>
            <consortium name="NCBI Genome Project"/>
        </authorList>
    </citation>
    <scope>NUCLEOTIDE SEQUENCE</scope>
</reference>
<feature type="compositionally biased region" description="Polar residues" evidence="1">
    <location>
        <begin position="168"/>
        <end position="179"/>
    </location>
</feature>
<dbReference type="RefSeq" id="XP_059600732.1">
    <property type="nucleotide sequence ID" value="XM_059747808.1"/>
</dbReference>
<dbReference type="GeneID" id="84591068"/>
<feature type="region of interest" description="Disordered" evidence="1">
    <location>
        <begin position="1"/>
        <end position="21"/>
    </location>
</feature>
<gene>
    <name evidence="2" type="ORF">An04g10120</name>
</gene>
<dbReference type="AlphaFoldDB" id="A0AAJ8BN41"/>
<proteinExistence type="predicted"/>